<dbReference type="InterPro" id="IPR003661">
    <property type="entry name" value="HisK_dim/P_dom"/>
</dbReference>
<feature type="domain" description="Histidine kinase" evidence="12">
    <location>
        <begin position="289"/>
        <end position="505"/>
    </location>
</feature>
<dbReference type="InterPro" id="IPR004358">
    <property type="entry name" value="Sig_transdc_His_kin-like_C"/>
</dbReference>
<evidence type="ECO:0000256" key="3">
    <source>
        <dbReference type="ARBA" id="ARBA00012438"/>
    </source>
</evidence>
<keyword evidence="10 11" id="KW-0472">Membrane</keyword>
<evidence type="ECO:0000259" key="13">
    <source>
        <dbReference type="PROSITE" id="PS50885"/>
    </source>
</evidence>
<keyword evidence="7" id="KW-0418">Kinase</keyword>
<dbReference type="InterPro" id="IPR005467">
    <property type="entry name" value="His_kinase_dom"/>
</dbReference>
<dbReference type="InterPro" id="IPR036097">
    <property type="entry name" value="HisK_dim/P_sf"/>
</dbReference>
<name>A0ABW8SL31_9CLOT</name>
<dbReference type="PANTHER" id="PTHR45528">
    <property type="entry name" value="SENSOR HISTIDINE KINASE CPXA"/>
    <property type="match status" value="1"/>
</dbReference>
<evidence type="ECO:0000313" key="15">
    <source>
        <dbReference type="Proteomes" id="UP001623660"/>
    </source>
</evidence>
<comment type="subcellular location">
    <subcellularLocation>
        <location evidence="2">Membrane</location>
        <topology evidence="2">Multi-pass membrane protein</topology>
    </subcellularLocation>
</comment>
<dbReference type="PROSITE" id="PS50885">
    <property type="entry name" value="HAMP"/>
    <property type="match status" value="1"/>
</dbReference>
<dbReference type="SMART" id="SM00388">
    <property type="entry name" value="HisKA"/>
    <property type="match status" value="1"/>
</dbReference>
<evidence type="ECO:0000259" key="12">
    <source>
        <dbReference type="PROSITE" id="PS50109"/>
    </source>
</evidence>
<evidence type="ECO:0000256" key="9">
    <source>
        <dbReference type="ARBA" id="ARBA00023012"/>
    </source>
</evidence>
<accession>A0ABW8SL31</accession>
<dbReference type="InterPro" id="IPR003660">
    <property type="entry name" value="HAMP_dom"/>
</dbReference>
<dbReference type="EC" id="2.7.13.3" evidence="3"/>
<evidence type="ECO:0000256" key="2">
    <source>
        <dbReference type="ARBA" id="ARBA00004141"/>
    </source>
</evidence>
<evidence type="ECO:0000256" key="11">
    <source>
        <dbReference type="SAM" id="Phobius"/>
    </source>
</evidence>
<keyword evidence="4" id="KW-0597">Phosphoprotein</keyword>
<comment type="caution">
    <text evidence="14">The sequence shown here is derived from an EMBL/GenBank/DDBJ whole genome shotgun (WGS) entry which is preliminary data.</text>
</comment>
<dbReference type="CDD" id="cd06225">
    <property type="entry name" value="HAMP"/>
    <property type="match status" value="1"/>
</dbReference>
<gene>
    <name evidence="14" type="ORF">ACJDU8_13080</name>
</gene>
<comment type="catalytic activity">
    <reaction evidence="1">
        <text>ATP + protein L-histidine = ADP + protein N-phospho-L-histidine.</text>
        <dbReference type="EC" id="2.7.13.3"/>
    </reaction>
</comment>
<dbReference type="PANTHER" id="PTHR45528:SF8">
    <property type="entry name" value="HISTIDINE KINASE"/>
    <property type="match status" value="1"/>
</dbReference>
<evidence type="ECO:0000256" key="1">
    <source>
        <dbReference type="ARBA" id="ARBA00000085"/>
    </source>
</evidence>
<dbReference type="Pfam" id="PF00672">
    <property type="entry name" value="HAMP"/>
    <property type="match status" value="1"/>
</dbReference>
<dbReference type="Pfam" id="PF00512">
    <property type="entry name" value="HisKA"/>
    <property type="match status" value="1"/>
</dbReference>
<dbReference type="SUPFAM" id="SSF47384">
    <property type="entry name" value="Homodimeric domain of signal transducing histidine kinase"/>
    <property type="match status" value="1"/>
</dbReference>
<keyword evidence="8 11" id="KW-1133">Transmembrane helix</keyword>
<dbReference type="InterPro" id="IPR036890">
    <property type="entry name" value="HATPase_C_sf"/>
</dbReference>
<dbReference type="CDD" id="cd00082">
    <property type="entry name" value="HisKA"/>
    <property type="match status" value="1"/>
</dbReference>
<keyword evidence="9" id="KW-0902">Two-component regulatory system</keyword>
<keyword evidence="14" id="KW-0547">Nucleotide-binding</keyword>
<organism evidence="14 15">
    <name type="scientific">Candidatus Clostridium eludens</name>
    <dbReference type="NCBI Taxonomy" id="3381663"/>
    <lineage>
        <taxon>Bacteria</taxon>
        <taxon>Bacillati</taxon>
        <taxon>Bacillota</taxon>
        <taxon>Clostridia</taxon>
        <taxon>Eubacteriales</taxon>
        <taxon>Clostridiaceae</taxon>
        <taxon>Clostridium</taxon>
    </lineage>
</organism>
<dbReference type="Gene3D" id="6.10.340.10">
    <property type="match status" value="1"/>
</dbReference>
<evidence type="ECO:0000256" key="5">
    <source>
        <dbReference type="ARBA" id="ARBA00022679"/>
    </source>
</evidence>
<evidence type="ECO:0000256" key="6">
    <source>
        <dbReference type="ARBA" id="ARBA00022692"/>
    </source>
</evidence>
<evidence type="ECO:0000256" key="8">
    <source>
        <dbReference type="ARBA" id="ARBA00022989"/>
    </source>
</evidence>
<feature type="domain" description="HAMP" evidence="13">
    <location>
        <begin position="222"/>
        <end position="274"/>
    </location>
</feature>
<proteinExistence type="predicted"/>
<evidence type="ECO:0000313" key="14">
    <source>
        <dbReference type="EMBL" id="MFL0196481.1"/>
    </source>
</evidence>
<protein>
    <recommendedName>
        <fullName evidence="3">histidine kinase</fullName>
        <ecNumber evidence="3">2.7.13.3</ecNumber>
    </recommendedName>
</protein>
<keyword evidence="5" id="KW-0808">Transferase</keyword>
<dbReference type="Gene3D" id="1.10.287.130">
    <property type="match status" value="1"/>
</dbReference>
<dbReference type="SUPFAM" id="SSF158472">
    <property type="entry name" value="HAMP domain-like"/>
    <property type="match status" value="1"/>
</dbReference>
<keyword evidence="6 11" id="KW-0812">Transmembrane</keyword>
<reference evidence="14 15" key="1">
    <citation type="submission" date="2024-11" db="EMBL/GenBank/DDBJ databases">
        <authorList>
            <person name="Heng Y.C."/>
            <person name="Lim A.C.H."/>
            <person name="Lee J.K.Y."/>
            <person name="Kittelmann S."/>
        </authorList>
    </citation>
    <scope>NUCLEOTIDE SEQUENCE [LARGE SCALE GENOMIC DNA]</scope>
    <source>
        <strain evidence="14 15">WILCCON 0269</strain>
    </source>
</reference>
<dbReference type="SMART" id="SM00304">
    <property type="entry name" value="HAMP"/>
    <property type="match status" value="1"/>
</dbReference>
<feature type="transmembrane region" description="Helical" evidence="11">
    <location>
        <begin position="200"/>
        <end position="220"/>
    </location>
</feature>
<dbReference type="PROSITE" id="PS50109">
    <property type="entry name" value="HIS_KIN"/>
    <property type="match status" value="1"/>
</dbReference>
<sequence length="505" mass="58158">MKIRFKNALKTSFKKIYRIIWNKLDIGIRLELILIFALCLIAAFAIGKVSGLFLQNRNMTARIDYSKGIERISLSMNSIADEIKNKNMSINDKAKVQKIINDYGYSDMEKIIITDLDGKVLYKSNNAEETQIDVYTTIKNSIKNSLEMMKNIQNIHKNAENIISQNKEYISFYPIDFSDGKAYLVLTAIPEYEIVYEKNYNPISGIIISLAAFLVMFYFATNKKMRYIENISSGLIEISKGNLHHKIRIEGHDELTSLAKHINFMAEELNNKIKHEREQERMKNELITNVSHDLRTPLTSIKGYLGLIKDRKYEDEYQLEQYINIAYSKSEKLDILINDLFEYTKLKNNAVSLNKNNISLNGLLEQLIEELVPICEENSVTISKDFPKYKFIVNVDPGKTVRIFENLFMNAIRYCVKPGNVKVSLKKQGECVVTSIQNKCHPINEEEVNKLFDRFYRFDKSRSSYSGGSGLGLSIAKSIVELQGGTIKADYMEENITFNVVFKQI</sequence>
<dbReference type="SUPFAM" id="SSF55874">
    <property type="entry name" value="ATPase domain of HSP90 chaperone/DNA topoisomerase II/histidine kinase"/>
    <property type="match status" value="1"/>
</dbReference>
<keyword evidence="14" id="KW-0067">ATP-binding</keyword>
<dbReference type="InterPro" id="IPR050398">
    <property type="entry name" value="HssS/ArlS-like"/>
</dbReference>
<dbReference type="EMBL" id="JBJHZX010000018">
    <property type="protein sequence ID" value="MFL0196481.1"/>
    <property type="molecule type" value="Genomic_DNA"/>
</dbReference>
<dbReference type="SMART" id="SM00387">
    <property type="entry name" value="HATPase_c"/>
    <property type="match status" value="1"/>
</dbReference>
<dbReference type="Pfam" id="PF02518">
    <property type="entry name" value="HATPase_c"/>
    <property type="match status" value="1"/>
</dbReference>
<keyword evidence="15" id="KW-1185">Reference proteome</keyword>
<evidence type="ECO:0000256" key="7">
    <source>
        <dbReference type="ARBA" id="ARBA00022777"/>
    </source>
</evidence>
<dbReference type="GO" id="GO:0005524">
    <property type="term" value="F:ATP binding"/>
    <property type="evidence" value="ECO:0007669"/>
    <property type="project" value="UniProtKB-KW"/>
</dbReference>
<dbReference type="RefSeq" id="WP_406792590.1">
    <property type="nucleotide sequence ID" value="NZ_JBJHZX010000018.1"/>
</dbReference>
<dbReference type="Gene3D" id="3.30.565.10">
    <property type="entry name" value="Histidine kinase-like ATPase, C-terminal domain"/>
    <property type="match status" value="1"/>
</dbReference>
<evidence type="ECO:0000256" key="10">
    <source>
        <dbReference type="ARBA" id="ARBA00023136"/>
    </source>
</evidence>
<evidence type="ECO:0000256" key="4">
    <source>
        <dbReference type="ARBA" id="ARBA00022553"/>
    </source>
</evidence>
<dbReference type="PRINTS" id="PR00344">
    <property type="entry name" value="BCTRLSENSOR"/>
</dbReference>
<dbReference type="InterPro" id="IPR003594">
    <property type="entry name" value="HATPase_dom"/>
</dbReference>
<dbReference type="Proteomes" id="UP001623660">
    <property type="component" value="Unassembled WGS sequence"/>
</dbReference>